<dbReference type="FunFam" id="3.30.160.60:FF:001498">
    <property type="entry name" value="Zinc finger protein 404"/>
    <property type="match status" value="1"/>
</dbReference>
<organism evidence="11 12">
    <name type="scientific">Chanos chanos</name>
    <name type="common">Milkfish</name>
    <name type="synonym">Mugil chanos</name>
    <dbReference type="NCBI Taxonomy" id="29144"/>
    <lineage>
        <taxon>Eukaryota</taxon>
        <taxon>Metazoa</taxon>
        <taxon>Chordata</taxon>
        <taxon>Craniata</taxon>
        <taxon>Vertebrata</taxon>
        <taxon>Euteleostomi</taxon>
        <taxon>Actinopterygii</taxon>
        <taxon>Neopterygii</taxon>
        <taxon>Teleostei</taxon>
        <taxon>Ostariophysi</taxon>
        <taxon>Gonorynchiformes</taxon>
        <taxon>Chanidae</taxon>
        <taxon>Chanos</taxon>
    </lineage>
</organism>
<evidence type="ECO:0000256" key="9">
    <source>
        <dbReference type="SAM" id="MobiDB-lite"/>
    </source>
</evidence>
<comment type="similarity">
    <text evidence="2">Belongs to the krueppel C2H2-type zinc-finger protein family.</text>
</comment>
<dbReference type="GO" id="GO:0008270">
    <property type="term" value="F:zinc ion binding"/>
    <property type="evidence" value="ECO:0007669"/>
    <property type="project" value="UniProtKB-KW"/>
</dbReference>
<dbReference type="GO" id="GO:0000981">
    <property type="term" value="F:DNA-binding transcription factor activity, RNA polymerase II-specific"/>
    <property type="evidence" value="ECO:0007669"/>
    <property type="project" value="TreeGrafter"/>
</dbReference>
<dbReference type="RefSeq" id="XP_030638144.1">
    <property type="nucleotide sequence ID" value="XM_030782284.1"/>
</dbReference>
<dbReference type="InterPro" id="IPR013087">
    <property type="entry name" value="Znf_C2H2_type"/>
</dbReference>
<comment type="subcellular location">
    <subcellularLocation>
        <location evidence="1">Nucleus</location>
    </subcellularLocation>
</comment>
<evidence type="ECO:0000256" key="4">
    <source>
        <dbReference type="ARBA" id="ARBA00022737"/>
    </source>
</evidence>
<keyword evidence="7" id="KW-0539">Nucleus</keyword>
<gene>
    <name evidence="12" type="primary">LOC115818797</name>
</gene>
<feature type="domain" description="C2H2-type" evidence="10">
    <location>
        <begin position="423"/>
        <end position="446"/>
    </location>
</feature>
<evidence type="ECO:0000313" key="12">
    <source>
        <dbReference type="RefSeq" id="XP_030638144.1"/>
    </source>
</evidence>
<feature type="domain" description="C2H2-type" evidence="10">
    <location>
        <begin position="395"/>
        <end position="422"/>
    </location>
</feature>
<dbReference type="GeneID" id="115818797"/>
<feature type="compositionally biased region" description="Low complexity" evidence="9">
    <location>
        <begin position="297"/>
        <end position="329"/>
    </location>
</feature>
<keyword evidence="4" id="KW-0677">Repeat</keyword>
<dbReference type="AlphaFoldDB" id="A0A6J2W1Z8"/>
<dbReference type="PROSITE" id="PS00028">
    <property type="entry name" value="ZINC_FINGER_C2H2_1"/>
    <property type="match status" value="3"/>
</dbReference>
<keyword evidence="6" id="KW-0862">Zinc</keyword>
<dbReference type="Proteomes" id="UP000504632">
    <property type="component" value="Chromosome 8"/>
</dbReference>
<dbReference type="Pfam" id="PF00096">
    <property type="entry name" value="zf-C2H2"/>
    <property type="match status" value="2"/>
</dbReference>
<evidence type="ECO:0000256" key="1">
    <source>
        <dbReference type="ARBA" id="ARBA00004123"/>
    </source>
</evidence>
<accession>A0A6J2W1Z8</accession>
<feature type="region of interest" description="Disordered" evidence="9">
    <location>
        <begin position="286"/>
        <end position="336"/>
    </location>
</feature>
<dbReference type="PANTHER" id="PTHR23235">
    <property type="entry name" value="KRUEPPEL-LIKE TRANSCRIPTION FACTOR"/>
    <property type="match status" value="1"/>
</dbReference>
<keyword evidence="3" id="KW-0479">Metal-binding</keyword>
<dbReference type="FunFam" id="3.30.160.60:FF:000624">
    <property type="entry name" value="zinc finger protein 697"/>
    <property type="match status" value="1"/>
</dbReference>
<keyword evidence="11" id="KW-1185">Reference proteome</keyword>
<dbReference type="InParanoid" id="A0A6J2W1Z8"/>
<dbReference type="SMART" id="SM00355">
    <property type="entry name" value="ZnF_C2H2"/>
    <property type="match status" value="3"/>
</dbReference>
<evidence type="ECO:0000256" key="2">
    <source>
        <dbReference type="ARBA" id="ARBA00006991"/>
    </source>
</evidence>
<dbReference type="InterPro" id="IPR036236">
    <property type="entry name" value="Znf_C2H2_sf"/>
</dbReference>
<dbReference type="OrthoDB" id="8922241at2759"/>
<evidence type="ECO:0000256" key="8">
    <source>
        <dbReference type="PROSITE-ProRule" id="PRU00042"/>
    </source>
</evidence>
<dbReference type="GO" id="GO:0005634">
    <property type="term" value="C:nucleus"/>
    <property type="evidence" value="ECO:0007669"/>
    <property type="project" value="UniProtKB-SubCell"/>
</dbReference>
<protein>
    <submittedName>
        <fullName evidence="12">Zinc finger protein 526 isoform X1</fullName>
    </submittedName>
</protein>
<evidence type="ECO:0000256" key="7">
    <source>
        <dbReference type="ARBA" id="ARBA00023242"/>
    </source>
</evidence>
<evidence type="ECO:0000256" key="3">
    <source>
        <dbReference type="ARBA" id="ARBA00022723"/>
    </source>
</evidence>
<evidence type="ECO:0000313" key="11">
    <source>
        <dbReference type="Proteomes" id="UP000504632"/>
    </source>
</evidence>
<dbReference type="Gene3D" id="3.30.160.60">
    <property type="entry name" value="Classic Zinc Finger"/>
    <property type="match status" value="3"/>
</dbReference>
<evidence type="ECO:0000256" key="6">
    <source>
        <dbReference type="ARBA" id="ARBA00022833"/>
    </source>
</evidence>
<dbReference type="SUPFAM" id="SSF57667">
    <property type="entry name" value="beta-beta-alpha zinc fingers"/>
    <property type="match status" value="2"/>
</dbReference>
<dbReference type="PROSITE" id="PS50157">
    <property type="entry name" value="ZINC_FINGER_C2H2_2"/>
    <property type="match status" value="3"/>
</dbReference>
<feature type="domain" description="C2H2-type" evidence="10">
    <location>
        <begin position="367"/>
        <end position="394"/>
    </location>
</feature>
<keyword evidence="5 8" id="KW-0863">Zinc-finger</keyword>
<sequence>MTLSMDISVSFLKCELASTIDQAVRCAVDTVLKETARVVGVKLTAARTAAAESHRENQSLRERLEISESELKAVRYYMTAAEKNIKQCLLLNQNQPRSNIVRPAPDDTLFHFPQSISDGSPSNLLNRDSSRKSFRSPSSRAHYTRTLPSVGLCLPTVQSEWPRSGVNRRRIRASSIANTSVTNHIPSRQVSIDTDQGLHRSEGDTESQFFITDDGIPDKEYNGSMSSMTELAERPHEEQGPVLSAAEPSEEACEMGKFEFEMGAPAGNVNELGLIQVLEDTEAVKESTVKIEDDSETPVLEPTVPEPTPSSLSSSSSSSQVLPQMSSPSLGERDGDAPLLGFVPPIGGDIGPLETMPVQRDSSDKVHRCNVCGRGFRRFYCLKTHQRIHTGERPYPCRYCEKRFRHLDSLHKHQRIHTGERPYRCAQCGCCFRELGQLKKHRLKHSPVPSNVPHPSLSLLPAGPSYVWPHVNSQSMDSA</sequence>
<dbReference type="GO" id="GO:0000978">
    <property type="term" value="F:RNA polymerase II cis-regulatory region sequence-specific DNA binding"/>
    <property type="evidence" value="ECO:0007669"/>
    <property type="project" value="TreeGrafter"/>
</dbReference>
<feature type="region of interest" description="Disordered" evidence="9">
    <location>
        <begin position="120"/>
        <end position="141"/>
    </location>
</feature>
<reference evidence="12" key="1">
    <citation type="submission" date="2025-08" db="UniProtKB">
        <authorList>
            <consortium name="RefSeq"/>
        </authorList>
    </citation>
    <scope>IDENTIFICATION</scope>
</reference>
<dbReference type="FunFam" id="3.30.160.60:FF:000135">
    <property type="entry name" value="Zinc finger protein 358"/>
    <property type="match status" value="1"/>
</dbReference>
<name>A0A6J2W1Z8_CHACN</name>
<evidence type="ECO:0000256" key="5">
    <source>
        <dbReference type="ARBA" id="ARBA00022771"/>
    </source>
</evidence>
<dbReference type="PANTHER" id="PTHR23235:SF148">
    <property type="entry name" value="ZINC FINGER AND SCAN DOMAIN-CONTAINING PROTEIN 5B-LIKE"/>
    <property type="match status" value="1"/>
</dbReference>
<proteinExistence type="inferred from homology"/>
<evidence type="ECO:0000259" key="10">
    <source>
        <dbReference type="PROSITE" id="PS50157"/>
    </source>
</evidence>